<proteinExistence type="predicted"/>
<keyword evidence="1" id="KW-0472">Membrane</keyword>
<accession>A0A0B0EH98</accession>
<keyword evidence="1" id="KW-0812">Transmembrane</keyword>
<organism evidence="2 3">
    <name type="scientific">Candidatus Scalindua brodae</name>
    <dbReference type="NCBI Taxonomy" id="237368"/>
    <lineage>
        <taxon>Bacteria</taxon>
        <taxon>Pseudomonadati</taxon>
        <taxon>Planctomycetota</taxon>
        <taxon>Candidatus Brocadiia</taxon>
        <taxon>Candidatus Brocadiales</taxon>
        <taxon>Candidatus Scalinduaceae</taxon>
        <taxon>Candidatus Scalindua</taxon>
    </lineage>
</organism>
<evidence type="ECO:0000313" key="2">
    <source>
        <dbReference type="EMBL" id="KHE91406.1"/>
    </source>
</evidence>
<dbReference type="AlphaFoldDB" id="A0A0B0EH98"/>
<evidence type="ECO:0000256" key="1">
    <source>
        <dbReference type="SAM" id="Phobius"/>
    </source>
</evidence>
<dbReference type="Proteomes" id="UP000030652">
    <property type="component" value="Unassembled WGS sequence"/>
</dbReference>
<sequence>MNWPNWMEDYVWQWLTVVAIGIISIIVTIVLALRSKYSSQRPNINGDDNIQVTNSPKAKVTINKINPDEYTRNEKHSSKKTIFKLFNLVLKHNET</sequence>
<comment type="caution">
    <text evidence="2">The sequence shown here is derived from an EMBL/GenBank/DDBJ whole genome shotgun (WGS) entry which is preliminary data.</text>
</comment>
<gene>
    <name evidence="2" type="ORF">SCABRO_02846</name>
</gene>
<name>A0A0B0EH98_9BACT</name>
<dbReference type="EMBL" id="JRYO01000199">
    <property type="protein sequence ID" value="KHE91406.1"/>
    <property type="molecule type" value="Genomic_DNA"/>
</dbReference>
<evidence type="ECO:0000313" key="3">
    <source>
        <dbReference type="Proteomes" id="UP000030652"/>
    </source>
</evidence>
<feature type="transmembrane region" description="Helical" evidence="1">
    <location>
        <begin position="12"/>
        <end position="33"/>
    </location>
</feature>
<protein>
    <submittedName>
        <fullName evidence="2">Uncharacterized protein</fullName>
    </submittedName>
</protein>
<reference evidence="2 3" key="1">
    <citation type="submission" date="2014-10" db="EMBL/GenBank/DDBJ databases">
        <title>Draft genome of anammox bacterium scalindua brodae, obtained using differential coverage binning of sequence data from two enrichment reactors.</title>
        <authorList>
            <person name="Speth D.R."/>
            <person name="Russ L."/>
            <person name="Kartal B."/>
            <person name="Op den Camp H.J."/>
            <person name="Dutilh B.E."/>
            <person name="Jetten M.S."/>
        </authorList>
    </citation>
    <scope>NUCLEOTIDE SEQUENCE [LARGE SCALE GENOMIC DNA]</scope>
    <source>
        <strain evidence="2">RU1</strain>
    </source>
</reference>
<keyword evidence="1" id="KW-1133">Transmembrane helix</keyword>